<name>A0AAV1RP81_9ROSI</name>
<evidence type="ECO:0000256" key="1">
    <source>
        <dbReference type="SAM" id="MobiDB-lite"/>
    </source>
</evidence>
<feature type="compositionally biased region" description="Polar residues" evidence="1">
    <location>
        <begin position="1"/>
        <end position="12"/>
    </location>
</feature>
<sequence>CKRQIPSGSASTRLREADVGTRLKSGTPSANVLNSSKDTSLPSTSTLKVADVGPSLPVSDPP</sequence>
<reference evidence="2 3" key="1">
    <citation type="submission" date="2024-01" db="EMBL/GenBank/DDBJ databases">
        <authorList>
            <person name="Waweru B."/>
        </authorList>
    </citation>
    <scope>NUCLEOTIDE SEQUENCE [LARGE SCALE GENOMIC DNA]</scope>
</reference>
<dbReference type="EMBL" id="CAWUPB010001108">
    <property type="protein sequence ID" value="CAK7338062.1"/>
    <property type="molecule type" value="Genomic_DNA"/>
</dbReference>
<dbReference type="Proteomes" id="UP001314170">
    <property type="component" value="Unassembled WGS sequence"/>
</dbReference>
<feature type="region of interest" description="Disordered" evidence="1">
    <location>
        <begin position="1"/>
        <end position="62"/>
    </location>
</feature>
<comment type="caution">
    <text evidence="2">The sequence shown here is derived from an EMBL/GenBank/DDBJ whole genome shotgun (WGS) entry which is preliminary data.</text>
</comment>
<gene>
    <name evidence="2" type="ORF">DCAF_LOCUS13103</name>
</gene>
<keyword evidence="3" id="KW-1185">Reference proteome</keyword>
<accession>A0AAV1RP81</accession>
<organism evidence="2 3">
    <name type="scientific">Dovyalis caffra</name>
    <dbReference type="NCBI Taxonomy" id="77055"/>
    <lineage>
        <taxon>Eukaryota</taxon>
        <taxon>Viridiplantae</taxon>
        <taxon>Streptophyta</taxon>
        <taxon>Embryophyta</taxon>
        <taxon>Tracheophyta</taxon>
        <taxon>Spermatophyta</taxon>
        <taxon>Magnoliopsida</taxon>
        <taxon>eudicotyledons</taxon>
        <taxon>Gunneridae</taxon>
        <taxon>Pentapetalae</taxon>
        <taxon>rosids</taxon>
        <taxon>fabids</taxon>
        <taxon>Malpighiales</taxon>
        <taxon>Salicaceae</taxon>
        <taxon>Flacourtieae</taxon>
        <taxon>Dovyalis</taxon>
    </lineage>
</organism>
<evidence type="ECO:0000313" key="2">
    <source>
        <dbReference type="EMBL" id="CAK7338062.1"/>
    </source>
</evidence>
<protein>
    <submittedName>
        <fullName evidence="2">Uncharacterized protein</fullName>
    </submittedName>
</protein>
<feature type="compositionally biased region" description="Polar residues" evidence="1">
    <location>
        <begin position="24"/>
        <end position="47"/>
    </location>
</feature>
<dbReference type="AlphaFoldDB" id="A0AAV1RP81"/>
<proteinExistence type="predicted"/>
<evidence type="ECO:0000313" key="3">
    <source>
        <dbReference type="Proteomes" id="UP001314170"/>
    </source>
</evidence>
<feature type="non-terminal residue" evidence="2">
    <location>
        <position position="1"/>
    </location>
</feature>